<evidence type="ECO:0000313" key="4">
    <source>
        <dbReference type="EMBL" id="OPL20886.1"/>
    </source>
</evidence>
<reference evidence="4 5" key="1">
    <citation type="journal article" date="2016" name="PLoS ONE">
        <title>A First Insight into the Genome of the Filter-Feeder Mussel Mytilus galloprovincialis.</title>
        <authorList>
            <person name="Murgarella M."/>
            <person name="Puiu D."/>
            <person name="Novoa B."/>
            <person name="Figueras A."/>
            <person name="Posada D."/>
            <person name="Canchaya C."/>
        </authorList>
    </citation>
    <scope>NUCLEOTIDE SEQUENCE [LARGE SCALE GENOMIC DNA]</scope>
    <source>
        <tissue evidence="4">Muscle</tissue>
    </source>
</reference>
<feature type="signal peptide" evidence="3">
    <location>
        <begin position="1"/>
        <end position="23"/>
    </location>
</feature>
<feature type="transmembrane region" description="Helical" evidence="2">
    <location>
        <begin position="126"/>
        <end position="149"/>
    </location>
</feature>
<name>A0A3R5Q765_MYTGA</name>
<sequence length="255" mass="28497">LNNTFFRRLIISFFLIMLLYVLAEICTPDGSWLRYECYLPCPNHWYEMCNECCKMNSTWYCVSDVRYHTCEATGQGSVTTTTTHNPIGGVTFTTKKYSTDRPYSTHKPNDNTDNYSSNSRKASVSIAVGASVAFGAVVIIVLCIIFVVLKQRRKRDQLRGNIPSTAPNVLIAGNNRQALGNPIYYVEDRGTTIAPNPTYGYTNTSFAYNQNVTNDNPQYDSPPPYSTCVVSKQSGRVLSAPNDSAVHYKKKSTCP</sequence>
<feature type="region of interest" description="Disordered" evidence="1">
    <location>
        <begin position="98"/>
        <end position="118"/>
    </location>
</feature>
<accession>A0A3R5Q765</accession>
<keyword evidence="3" id="KW-0732">Signal</keyword>
<evidence type="ECO:0000256" key="2">
    <source>
        <dbReference type="SAM" id="Phobius"/>
    </source>
</evidence>
<dbReference type="AlphaFoldDB" id="A0A3R5Q765"/>
<dbReference type="EMBL" id="KV598481">
    <property type="protein sequence ID" value="OPL20886.1"/>
    <property type="molecule type" value="Genomic_DNA"/>
</dbReference>
<evidence type="ECO:0000256" key="1">
    <source>
        <dbReference type="SAM" id="MobiDB-lite"/>
    </source>
</evidence>
<proteinExistence type="predicted"/>
<feature type="non-terminal residue" evidence="4">
    <location>
        <position position="1"/>
    </location>
</feature>
<keyword evidence="2" id="KW-1133">Transmembrane helix</keyword>
<evidence type="ECO:0000313" key="5">
    <source>
        <dbReference type="Proteomes" id="UP000266721"/>
    </source>
</evidence>
<keyword evidence="5" id="KW-1185">Reference proteome</keyword>
<dbReference type="Proteomes" id="UP000266721">
    <property type="component" value="Unassembled WGS sequence"/>
</dbReference>
<feature type="chain" id="PRO_5018709658" evidence="3">
    <location>
        <begin position="24"/>
        <end position="255"/>
    </location>
</feature>
<organism evidence="4 5">
    <name type="scientific">Mytilus galloprovincialis</name>
    <name type="common">Mediterranean mussel</name>
    <dbReference type="NCBI Taxonomy" id="29158"/>
    <lineage>
        <taxon>Eukaryota</taxon>
        <taxon>Metazoa</taxon>
        <taxon>Spiralia</taxon>
        <taxon>Lophotrochozoa</taxon>
        <taxon>Mollusca</taxon>
        <taxon>Bivalvia</taxon>
        <taxon>Autobranchia</taxon>
        <taxon>Pteriomorphia</taxon>
        <taxon>Mytilida</taxon>
        <taxon>Mytiloidea</taxon>
        <taxon>Mytilidae</taxon>
        <taxon>Mytilinae</taxon>
        <taxon>Mytilus</taxon>
    </lineage>
</organism>
<keyword evidence="2" id="KW-0472">Membrane</keyword>
<evidence type="ECO:0000256" key="3">
    <source>
        <dbReference type="SAM" id="SignalP"/>
    </source>
</evidence>
<protein>
    <submittedName>
        <fullName evidence="4">Uncharacterized protein</fullName>
    </submittedName>
</protein>
<gene>
    <name evidence="4" type="ORF">AM593_02891</name>
</gene>
<keyword evidence="2" id="KW-0812">Transmembrane</keyword>